<dbReference type="Proteomes" id="UP000266723">
    <property type="component" value="Unassembled WGS sequence"/>
</dbReference>
<keyword evidence="2" id="KW-1185">Reference proteome</keyword>
<dbReference type="EMBL" id="QGKV02000649">
    <property type="protein sequence ID" value="KAF3580997.1"/>
    <property type="molecule type" value="Genomic_DNA"/>
</dbReference>
<accession>A0ABQ7DT05</accession>
<comment type="caution">
    <text evidence="1">The sequence shown here is derived from an EMBL/GenBank/DDBJ whole genome shotgun (WGS) entry which is preliminary data.</text>
</comment>
<protein>
    <submittedName>
        <fullName evidence="1">Uncharacterized protein</fullName>
    </submittedName>
</protein>
<organism evidence="1 2">
    <name type="scientific">Brassica cretica</name>
    <name type="common">Mustard</name>
    <dbReference type="NCBI Taxonomy" id="69181"/>
    <lineage>
        <taxon>Eukaryota</taxon>
        <taxon>Viridiplantae</taxon>
        <taxon>Streptophyta</taxon>
        <taxon>Embryophyta</taxon>
        <taxon>Tracheophyta</taxon>
        <taxon>Spermatophyta</taxon>
        <taxon>Magnoliopsida</taxon>
        <taxon>eudicotyledons</taxon>
        <taxon>Gunneridae</taxon>
        <taxon>Pentapetalae</taxon>
        <taxon>rosids</taxon>
        <taxon>malvids</taxon>
        <taxon>Brassicales</taxon>
        <taxon>Brassicaceae</taxon>
        <taxon>Brassiceae</taxon>
        <taxon>Brassica</taxon>
    </lineage>
</organism>
<sequence>MQMFKDREIKLKVKEMKVARSDSIASSSGSSAGHCLEEFMICTSCWQSDSKRTCLTPRLLSSSITQTRPSASTWSSETELLRFLCPRIISISPSTI</sequence>
<evidence type="ECO:0000313" key="2">
    <source>
        <dbReference type="Proteomes" id="UP000266723"/>
    </source>
</evidence>
<evidence type="ECO:0000313" key="1">
    <source>
        <dbReference type="EMBL" id="KAF3580997.1"/>
    </source>
</evidence>
<proteinExistence type="predicted"/>
<name>A0ABQ7DT05_BRACR</name>
<reference evidence="1 2" key="1">
    <citation type="journal article" date="2020" name="BMC Genomics">
        <title>Intraspecific diversification of the crop wild relative Brassica cretica Lam. using demographic model selection.</title>
        <authorList>
            <person name="Kioukis A."/>
            <person name="Michalopoulou V.A."/>
            <person name="Briers L."/>
            <person name="Pirintsos S."/>
            <person name="Studholme D.J."/>
            <person name="Pavlidis P."/>
            <person name="Sarris P.F."/>
        </authorList>
    </citation>
    <scope>NUCLEOTIDE SEQUENCE [LARGE SCALE GENOMIC DNA]</scope>
    <source>
        <strain evidence="2">cv. PFS-1207/04</strain>
    </source>
</reference>
<gene>
    <name evidence="1" type="ORF">DY000_02033078</name>
</gene>